<dbReference type="CDD" id="cd07302">
    <property type="entry name" value="CHD"/>
    <property type="match status" value="1"/>
</dbReference>
<dbReference type="AlphaFoldDB" id="A0AA94PK11"/>
<keyword evidence="1" id="KW-0812">Transmembrane</keyword>
<sequence length="623" mass="67678">MVQGRITVKVLKGGLKLGLPFVLVVALAGAYFYFTGVSRIEKGLADEVGTSVEGLESTLTGGVLEAVMDMRLLASLASSRNIEDPSGASSLELCRWFLSHKAGFDRLCYLTGTGARLFCLERQPGGAVRVTGESDGTGAVSDCAADMAKLWPGNIHIGTGEQGDPVVKFAVSLGNEDGEPVNILILCCPVERLLHRLADGQGDSGRVRAMVLDGNGRRLDAFAPGTPLYRQAHATEWAALSRGDRGSFRSGSGIYAYATVDPVHVVDRAFMPGTGQGDERWRVVARIPPAELGAAKTRLAWNLMLFFLPLAAFLVAGSLVLSLLSEQNRLGRDRLLAQHVSRERFVPSEFLALLGKEHLSDVDLSSSVQREMTILFSDIRSYTKLSEHLAPAQVFELLNDYFSSIDTAITARHGFIDKFIGDAVMALFTGSAEDALRAAIAMRGRIDKFNRKQREAGRPEILTGVGLHRGEVTLGSVGTMRRMQTTAIGDAVNLAARLESATKIFQVAIILSDSLYDQLADPSQFRLRHIDTVRVKGKDRPVRIYESYDADGDGLAECKNATLERFERAMTLYAQGDFDAALELFSLCAEACPEDTIPPIYIKRCNTMKRVPPGDGWTGISTL</sequence>
<dbReference type="Gene3D" id="3.30.70.1230">
    <property type="entry name" value="Nucleotide cyclase"/>
    <property type="match status" value="1"/>
</dbReference>
<protein>
    <submittedName>
        <fullName evidence="3">Class 3 adenylate cyclase</fullName>
    </submittedName>
</protein>
<accession>A0AA94PK11</accession>
<feature type="transmembrane region" description="Helical" evidence="1">
    <location>
        <begin position="303"/>
        <end position="324"/>
    </location>
</feature>
<feature type="domain" description="Guanylate cyclase" evidence="2">
    <location>
        <begin position="373"/>
        <end position="499"/>
    </location>
</feature>
<gene>
    <name evidence="3" type="ORF">EDC59_110102</name>
</gene>
<dbReference type="Pfam" id="PF00211">
    <property type="entry name" value="Guanylate_cyc"/>
    <property type="match status" value="1"/>
</dbReference>
<dbReference type="InterPro" id="IPR001054">
    <property type="entry name" value="A/G_cyclase"/>
</dbReference>
<dbReference type="InterPro" id="IPR029787">
    <property type="entry name" value="Nucleotide_cyclase"/>
</dbReference>
<dbReference type="SUPFAM" id="SSF55073">
    <property type="entry name" value="Nucleotide cyclase"/>
    <property type="match status" value="1"/>
</dbReference>
<dbReference type="PANTHER" id="PTHR43081:SF1">
    <property type="entry name" value="ADENYLATE CYCLASE, TERMINAL-DIFFERENTIATION SPECIFIC"/>
    <property type="match status" value="1"/>
</dbReference>
<reference evidence="3 4" key="1">
    <citation type="submission" date="2019-03" db="EMBL/GenBank/DDBJ databases">
        <title>Genomic Encyclopedia of Type Strains, Phase IV (KMG-IV): sequencing the most valuable type-strain genomes for metagenomic binning, comparative biology and taxonomic classification.</title>
        <authorList>
            <person name="Goeker M."/>
        </authorList>
    </citation>
    <scope>NUCLEOTIDE SEQUENCE [LARGE SCALE GENOMIC DNA]</scope>
    <source>
        <strain evidence="3 4">DSM 101483</strain>
    </source>
</reference>
<evidence type="ECO:0000313" key="3">
    <source>
        <dbReference type="EMBL" id="TDT87021.1"/>
    </source>
</evidence>
<dbReference type="InterPro" id="IPR050697">
    <property type="entry name" value="Adenylyl/Guanylyl_Cyclase_3/4"/>
</dbReference>
<comment type="caution">
    <text evidence="3">The sequence shown here is derived from an EMBL/GenBank/DDBJ whole genome shotgun (WGS) entry which is preliminary data.</text>
</comment>
<dbReference type="Proteomes" id="UP000295506">
    <property type="component" value="Unassembled WGS sequence"/>
</dbReference>
<dbReference type="GO" id="GO:0035556">
    <property type="term" value="P:intracellular signal transduction"/>
    <property type="evidence" value="ECO:0007669"/>
    <property type="project" value="InterPro"/>
</dbReference>
<keyword evidence="1" id="KW-1133">Transmembrane helix</keyword>
<evidence type="ECO:0000313" key="4">
    <source>
        <dbReference type="Proteomes" id="UP000295506"/>
    </source>
</evidence>
<keyword evidence="1" id="KW-0472">Membrane</keyword>
<dbReference type="GO" id="GO:0006171">
    <property type="term" value="P:cAMP biosynthetic process"/>
    <property type="evidence" value="ECO:0007669"/>
    <property type="project" value="TreeGrafter"/>
</dbReference>
<name>A0AA94PK11_9BACT</name>
<feature type="transmembrane region" description="Helical" evidence="1">
    <location>
        <begin position="17"/>
        <end position="34"/>
    </location>
</feature>
<dbReference type="GO" id="GO:0004016">
    <property type="term" value="F:adenylate cyclase activity"/>
    <property type="evidence" value="ECO:0007669"/>
    <property type="project" value="UniProtKB-ARBA"/>
</dbReference>
<dbReference type="PANTHER" id="PTHR43081">
    <property type="entry name" value="ADENYLATE CYCLASE, TERMINAL-DIFFERENTIATION SPECIFIC-RELATED"/>
    <property type="match status" value="1"/>
</dbReference>
<proteinExistence type="predicted"/>
<dbReference type="SMART" id="SM00044">
    <property type="entry name" value="CYCc"/>
    <property type="match status" value="1"/>
</dbReference>
<evidence type="ECO:0000259" key="2">
    <source>
        <dbReference type="PROSITE" id="PS50125"/>
    </source>
</evidence>
<dbReference type="EMBL" id="SOBK01000010">
    <property type="protein sequence ID" value="TDT87021.1"/>
    <property type="molecule type" value="Genomic_DNA"/>
</dbReference>
<dbReference type="PROSITE" id="PS50125">
    <property type="entry name" value="GUANYLATE_CYCLASE_2"/>
    <property type="match status" value="1"/>
</dbReference>
<organism evidence="3 4">
    <name type="scientific">Pseudodesulfovibrio indicus</name>
    <dbReference type="NCBI Taxonomy" id="1716143"/>
    <lineage>
        <taxon>Bacteria</taxon>
        <taxon>Pseudomonadati</taxon>
        <taxon>Thermodesulfobacteriota</taxon>
        <taxon>Desulfovibrionia</taxon>
        <taxon>Desulfovibrionales</taxon>
        <taxon>Desulfovibrionaceae</taxon>
    </lineage>
</organism>
<evidence type="ECO:0000256" key="1">
    <source>
        <dbReference type="SAM" id="Phobius"/>
    </source>
</evidence>